<evidence type="ECO:0000256" key="8">
    <source>
        <dbReference type="ARBA" id="ARBA00023239"/>
    </source>
</evidence>
<dbReference type="NCBIfam" id="NF003807">
    <property type="entry name" value="PRK05395.1-4"/>
    <property type="match status" value="1"/>
</dbReference>
<feature type="site" description="Transition state stabilizer" evidence="9 11">
    <location>
        <position position="19"/>
    </location>
</feature>
<comment type="caution">
    <text evidence="9">Lacks conserved residue(s) required for the propagation of feature annotation.</text>
</comment>
<feature type="active site" description="Proton donor" evidence="9 10">
    <location>
        <position position="101"/>
    </location>
</feature>
<evidence type="ECO:0000256" key="3">
    <source>
        <dbReference type="ARBA" id="ARBA00004902"/>
    </source>
</evidence>
<dbReference type="NCBIfam" id="NF003805">
    <property type="entry name" value="PRK05395.1-2"/>
    <property type="match status" value="1"/>
</dbReference>
<evidence type="ECO:0000256" key="1">
    <source>
        <dbReference type="ARBA" id="ARBA00001864"/>
    </source>
</evidence>
<dbReference type="EMBL" id="NAFI01000112">
    <property type="protein sequence ID" value="OSJ19187.1"/>
    <property type="molecule type" value="Genomic_DNA"/>
</dbReference>
<reference evidence="14 15" key="1">
    <citation type="submission" date="2017-03" db="EMBL/GenBank/DDBJ databases">
        <title>Whole genome sequences of fourteen strains of Bradyrhizobium canariense and one strain of Bradyrhizobium japonicum isolated from Lupinus (Papilionoideae: Genisteae) species in Algeria.</title>
        <authorList>
            <person name="Crovadore J."/>
            <person name="Chekireb D."/>
            <person name="Brachmann A."/>
            <person name="Chablais R."/>
            <person name="Cochard B."/>
            <person name="Lefort F."/>
        </authorList>
    </citation>
    <scope>NUCLEOTIDE SEQUENCE [LARGE SCALE GENOMIC DNA]</scope>
    <source>
        <strain evidence="12 14">UBMA195</strain>
        <strain evidence="13 15">UBMAN05</strain>
    </source>
</reference>
<dbReference type="PIRSF" id="PIRSF001399">
    <property type="entry name" value="DHquinase_II"/>
    <property type="match status" value="1"/>
</dbReference>
<dbReference type="GO" id="GO:0009073">
    <property type="term" value="P:aromatic amino acid family biosynthetic process"/>
    <property type="evidence" value="ECO:0007669"/>
    <property type="project" value="UniProtKB-KW"/>
</dbReference>
<dbReference type="RefSeq" id="WP_026232626.1">
    <property type="nucleotide sequence ID" value="NZ_NAEX01000145.1"/>
</dbReference>
<dbReference type="PROSITE" id="PS01029">
    <property type="entry name" value="DEHYDROQUINASE_II"/>
    <property type="match status" value="1"/>
</dbReference>
<comment type="pathway">
    <text evidence="3 9">Metabolic intermediate biosynthesis; chorismate biosynthesis; chorismate from D-erythrose 4-phosphate and phosphoenolpyruvate: step 3/7.</text>
</comment>
<comment type="function">
    <text evidence="2 9">Catalyzes a trans-dehydration via an enolate intermediate.</text>
</comment>
<dbReference type="OrthoDB" id="9790793at2"/>
<keyword evidence="9" id="KW-0028">Amino-acid biosynthesis</keyword>
<dbReference type="Proteomes" id="UP000193553">
    <property type="component" value="Unassembled WGS sequence"/>
</dbReference>
<sequence>MAARIMILNGPNLNFLGIREPHIYGSTTLGEIEASCKALADQLGVSMSFHQSNMEGELVSLIQSAHGNADAIIMNPAAYSFTSIALIDALKIFEGVKIEVHISNIHARDELHRHSITSSASTAVICGLGPYGYLAAMLAAVQRLGQLPATIAPALHGLAAGGKA</sequence>
<dbReference type="Pfam" id="PF01220">
    <property type="entry name" value="DHquinase_II"/>
    <property type="match status" value="1"/>
</dbReference>
<evidence type="ECO:0000313" key="13">
    <source>
        <dbReference type="EMBL" id="OSJ36080.1"/>
    </source>
</evidence>
<evidence type="ECO:0000256" key="5">
    <source>
        <dbReference type="ARBA" id="ARBA00011193"/>
    </source>
</evidence>
<evidence type="ECO:0000256" key="9">
    <source>
        <dbReference type="HAMAP-Rule" id="MF_00169"/>
    </source>
</evidence>
<dbReference type="AlphaFoldDB" id="A0A1X3EVC8"/>
<feature type="active site" description="Proton acceptor" evidence="9 10">
    <location>
        <position position="24"/>
    </location>
</feature>
<comment type="caution">
    <text evidence="12">The sequence shown here is derived from an EMBL/GenBank/DDBJ whole genome shotgun (WGS) entry which is preliminary data.</text>
</comment>
<dbReference type="InterPro" id="IPR001874">
    <property type="entry name" value="DHquinase_II"/>
</dbReference>
<dbReference type="InterPro" id="IPR036441">
    <property type="entry name" value="DHquinase_II_sf"/>
</dbReference>
<evidence type="ECO:0000256" key="6">
    <source>
        <dbReference type="ARBA" id="ARBA00012060"/>
    </source>
</evidence>
<accession>A0A1X3EVC8</accession>
<dbReference type="Gene3D" id="3.40.50.9100">
    <property type="entry name" value="Dehydroquinase, class II"/>
    <property type="match status" value="1"/>
</dbReference>
<feature type="binding site" evidence="9">
    <location>
        <position position="75"/>
    </location>
    <ligand>
        <name>substrate</name>
    </ligand>
</feature>
<comment type="similarity">
    <text evidence="4 9">Belongs to the type-II 3-dehydroquinase family.</text>
</comment>
<dbReference type="HAMAP" id="MF_00169">
    <property type="entry name" value="AroQ"/>
    <property type="match status" value="1"/>
</dbReference>
<organism evidence="12 14">
    <name type="scientific">Bradyrhizobium canariense</name>
    <dbReference type="NCBI Taxonomy" id="255045"/>
    <lineage>
        <taxon>Bacteria</taxon>
        <taxon>Pseudomonadati</taxon>
        <taxon>Pseudomonadota</taxon>
        <taxon>Alphaproteobacteria</taxon>
        <taxon>Hyphomicrobiales</taxon>
        <taxon>Nitrobacteraceae</taxon>
        <taxon>Bradyrhizobium</taxon>
    </lineage>
</organism>
<dbReference type="SUPFAM" id="SSF52304">
    <property type="entry name" value="Type II 3-dehydroquinate dehydratase"/>
    <property type="match status" value="1"/>
</dbReference>
<dbReference type="CDD" id="cd00466">
    <property type="entry name" value="DHQase_II"/>
    <property type="match status" value="1"/>
</dbReference>
<dbReference type="EC" id="4.2.1.10" evidence="6 9"/>
<evidence type="ECO:0000256" key="11">
    <source>
        <dbReference type="PIRSR" id="PIRSR001399-3"/>
    </source>
</evidence>
<comment type="subunit">
    <text evidence="5 9">Homododecamer.</text>
</comment>
<dbReference type="GO" id="GO:0009423">
    <property type="term" value="P:chorismate biosynthetic process"/>
    <property type="evidence" value="ECO:0007669"/>
    <property type="project" value="UniProtKB-UniRule"/>
</dbReference>
<dbReference type="UniPathway" id="UPA00053">
    <property type="reaction ID" value="UER00086"/>
</dbReference>
<dbReference type="GO" id="GO:0008652">
    <property type="term" value="P:amino acid biosynthetic process"/>
    <property type="evidence" value="ECO:0007669"/>
    <property type="project" value="UniProtKB-KW"/>
</dbReference>
<dbReference type="PANTHER" id="PTHR21272">
    <property type="entry name" value="CATABOLIC 3-DEHYDROQUINASE"/>
    <property type="match status" value="1"/>
</dbReference>
<dbReference type="NCBIfam" id="NF003806">
    <property type="entry name" value="PRK05395.1-3"/>
    <property type="match status" value="1"/>
</dbReference>
<dbReference type="Proteomes" id="UP000193884">
    <property type="component" value="Unassembled WGS sequence"/>
</dbReference>
<feature type="binding site" evidence="9">
    <location>
        <position position="88"/>
    </location>
    <ligand>
        <name>substrate</name>
    </ligand>
</feature>
<evidence type="ECO:0000313" key="12">
    <source>
        <dbReference type="EMBL" id="OSJ19187.1"/>
    </source>
</evidence>
<proteinExistence type="inferred from homology"/>
<dbReference type="GO" id="GO:0019631">
    <property type="term" value="P:quinate catabolic process"/>
    <property type="evidence" value="ECO:0007669"/>
    <property type="project" value="TreeGrafter"/>
</dbReference>
<comment type="catalytic activity">
    <reaction evidence="1 9">
        <text>3-dehydroquinate = 3-dehydroshikimate + H2O</text>
        <dbReference type="Rhea" id="RHEA:21096"/>
        <dbReference type="ChEBI" id="CHEBI:15377"/>
        <dbReference type="ChEBI" id="CHEBI:16630"/>
        <dbReference type="ChEBI" id="CHEBI:32364"/>
        <dbReference type="EC" id="4.2.1.10"/>
    </reaction>
</comment>
<name>A0A1X3EVC8_9BRAD</name>
<dbReference type="InterPro" id="IPR018509">
    <property type="entry name" value="DHquinase_II_CS"/>
</dbReference>
<evidence type="ECO:0000313" key="15">
    <source>
        <dbReference type="Proteomes" id="UP000193884"/>
    </source>
</evidence>
<protein>
    <recommendedName>
        <fullName evidence="6 9">3-dehydroquinate dehydratase</fullName>
        <shortName evidence="9">3-dehydroquinase</shortName>
        <ecNumber evidence="6 9">4.2.1.10</ecNumber>
    </recommendedName>
    <alternativeName>
        <fullName evidence="9">Type II DHQase</fullName>
    </alternativeName>
</protein>
<evidence type="ECO:0000256" key="10">
    <source>
        <dbReference type="PIRSR" id="PIRSR001399-1"/>
    </source>
</evidence>
<keyword evidence="15" id="KW-1185">Reference proteome</keyword>
<keyword evidence="8 9" id="KW-0456">Lyase</keyword>
<dbReference type="EMBL" id="NAFK01000094">
    <property type="protein sequence ID" value="OSJ36080.1"/>
    <property type="molecule type" value="Genomic_DNA"/>
</dbReference>
<dbReference type="PANTHER" id="PTHR21272:SF3">
    <property type="entry name" value="CATABOLIC 3-DEHYDROQUINASE"/>
    <property type="match status" value="1"/>
</dbReference>
<feature type="binding site" evidence="9">
    <location>
        <begin position="102"/>
        <end position="103"/>
    </location>
    <ligand>
        <name>substrate</name>
    </ligand>
</feature>
<dbReference type="GO" id="GO:0003855">
    <property type="term" value="F:3-dehydroquinate dehydratase activity"/>
    <property type="evidence" value="ECO:0007669"/>
    <property type="project" value="UniProtKB-UniRule"/>
</dbReference>
<keyword evidence="7 9" id="KW-0057">Aromatic amino acid biosynthesis</keyword>
<evidence type="ECO:0000256" key="2">
    <source>
        <dbReference type="ARBA" id="ARBA00003924"/>
    </source>
</evidence>
<evidence type="ECO:0000256" key="4">
    <source>
        <dbReference type="ARBA" id="ARBA00011037"/>
    </source>
</evidence>
<evidence type="ECO:0000256" key="7">
    <source>
        <dbReference type="ARBA" id="ARBA00023141"/>
    </source>
</evidence>
<evidence type="ECO:0000313" key="14">
    <source>
        <dbReference type="Proteomes" id="UP000193553"/>
    </source>
</evidence>
<gene>
    <name evidence="9" type="primary">aroQ</name>
    <name evidence="13" type="ORF">BST63_00885</name>
    <name evidence="12" type="ORF">BSZ18_00835</name>
</gene>